<dbReference type="Gene3D" id="2.30.29.30">
    <property type="entry name" value="Pleckstrin-homology domain (PH domain)/Phosphotyrosine-binding domain (PTB)"/>
    <property type="match status" value="1"/>
</dbReference>
<dbReference type="InterPro" id="IPR051707">
    <property type="entry name" value="PI-Interact_SigTrans_Reg"/>
</dbReference>
<feature type="compositionally biased region" description="Polar residues" evidence="1">
    <location>
        <begin position="134"/>
        <end position="155"/>
    </location>
</feature>
<evidence type="ECO:0000313" key="4">
    <source>
        <dbReference type="Proteomes" id="UP000000305"/>
    </source>
</evidence>
<dbReference type="CDD" id="cd00821">
    <property type="entry name" value="PH"/>
    <property type="match status" value="1"/>
</dbReference>
<dbReference type="EMBL" id="GL732543">
    <property type="protein sequence ID" value="EFX81397.1"/>
    <property type="molecule type" value="Genomic_DNA"/>
</dbReference>
<organism evidence="3 4">
    <name type="scientific">Daphnia pulex</name>
    <name type="common">Water flea</name>
    <dbReference type="NCBI Taxonomy" id="6669"/>
    <lineage>
        <taxon>Eukaryota</taxon>
        <taxon>Metazoa</taxon>
        <taxon>Ecdysozoa</taxon>
        <taxon>Arthropoda</taxon>
        <taxon>Crustacea</taxon>
        <taxon>Branchiopoda</taxon>
        <taxon>Diplostraca</taxon>
        <taxon>Cladocera</taxon>
        <taxon>Anomopoda</taxon>
        <taxon>Daphniidae</taxon>
        <taxon>Daphnia</taxon>
    </lineage>
</organism>
<sequence>MQLSGKGLLVPGSWKRRYCVLDGRRLYYYQLNGENQGHLHYRDKTSHYVDLDNYDICEEAKGIKTASNVLVISSSEIEKSFFDTGRLYLSAETAKEMNEWISQIRSAMSALRNGPAKAQPPPKSSSKSAAADVSTCSTAEHSAQLNASPRVTPVTQDEPIRILREKRWGRKTISKQCRAPCAGQMRKRTRPAPVFFFNVNPLPKRTHSSG</sequence>
<dbReference type="Proteomes" id="UP000000305">
    <property type="component" value="Unassembled WGS sequence"/>
</dbReference>
<dbReference type="Pfam" id="PF00169">
    <property type="entry name" value="PH"/>
    <property type="match status" value="1"/>
</dbReference>
<dbReference type="SUPFAM" id="SSF50729">
    <property type="entry name" value="PH domain-like"/>
    <property type="match status" value="1"/>
</dbReference>
<protein>
    <recommendedName>
        <fullName evidence="2">PH domain-containing protein</fullName>
    </recommendedName>
</protein>
<dbReference type="OrthoDB" id="6358316at2759"/>
<dbReference type="SMART" id="SM00233">
    <property type="entry name" value="PH"/>
    <property type="match status" value="1"/>
</dbReference>
<feature type="domain" description="PH" evidence="2">
    <location>
        <begin position="2"/>
        <end position="109"/>
    </location>
</feature>
<dbReference type="InterPro" id="IPR011993">
    <property type="entry name" value="PH-like_dom_sf"/>
</dbReference>
<accession>E9GGG0</accession>
<evidence type="ECO:0000313" key="3">
    <source>
        <dbReference type="EMBL" id="EFX81397.1"/>
    </source>
</evidence>
<dbReference type="KEGG" id="dpx:DAPPUDRAFT_102446"/>
<name>E9GGG0_DAPPU</name>
<dbReference type="HOGENOM" id="CLU_1311241_0_0_1"/>
<dbReference type="AlphaFoldDB" id="E9GGG0"/>
<evidence type="ECO:0000259" key="2">
    <source>
        <dbReference type="PROSITE" id="PS50003"/>
    </source>
</evidence>
<dbReference type="InParanoid" id="E9GGG0"/>
<dbReference type="PANTHER" id="PTHR14336">
    <property type="entry name" value="TANDEM PH DOMAIN CONTAINING PROTEIN"/>
    <property type="match status" value="1"/>
</dbReference>
<dbReference type="PROSITE" id="PS50003">
    <property type="entry name" value="PH_DOMAIN"/>
    <property type="match status" value="1"/>
</dbReference>
<reference evidence="3 4" key="1">
    <citation type="journal article" date="2011" name="Science">
        <title>The ecoresponsive genome of Daphnia pulex.</title>
        <authorList>
            <person name="Colbourne J.K."/>
            <person name="Pfrender M.E."/>
            <person name="Gilbert D."/>
            <person name="Thomas W.K."/>
            <person name="Tucker A."/>
            <person name="Oakley T.H."/>
            <person name="Tokishita S."/>
            <person name="Aerts A."/>
            <person name="Arnold G.J."/>
            <person name="Basu M.K."/>
            <person name="Bauer D.J."/>
            <person name="Caceres C.E."/>
            <person name="Carmel L."/>
            <person name="Casola C."/>
            <person name="Choi J.H."/>
            <person name="Detter J.C."/>
            <person name="Dong Q."/>
            <person name="Dusheyko S."/>
            <person name="Eads B.D."/>
            <person name="Frohlich T."/>
            <person name="Geiler-Samerotte K.A."/>
            <person name="Gerlach D."/>
            <person name="Hatcher P."/>
            <person name="Jogdeo S."/>
            <person name="Krijgsveld J."/>
            <person name="Kriventseva E.V."/>
            <person name="Kultz D."/>
            <person name="Laforsch C."/>
            <person name="Lindquist E."/>
            <person name="Lopez J."/>
            <person name="Manak J.R."/>
            <person name="Muller J."/>
            <person name="Pangilinan J."/>
            <person name="Patwardhan R.P."/>
            <person name="Pitluck S."/>
            <person name="Pritham E.J."/>
            <person name="Rechtsteiner A."/>
            <person name="Rho M."/>
            <person name="Rogozin I.B."/>
            <person name="Sakarya O."/>
            <person name="Salamov A."/>
            <person name="Schaack S."/>
            <person name="Shapiro H."/>
            <person name="Shiga Y."/>
            <person name="Skalitzky C."/>
            <person name="Smith Z."/>
            <person name="Souvorov A."/>
            <person name="Sung W."/>
            <person name="Tang Z."/>
            <person name="Tsuchiya D."/>
            <person name="Tu H."/>
            <person name="Vos H."/>
            <person name="Wang M."/>
            <person name="Wolf Y.I."/>
            <person name="Yamagata H."/>
            <person name="Yamada T."/>
            <person name="Ye Y."/>
            <person name="Shaw J.R."/>
            <person name="Andrews J."/>
            <person name="Crease T.J."/>
            <person name="Tang H."/>
            <person name="Lucas S.M."/>
            <person name="Robertson H.M."/>
            <person name="Bork P."/>
            <person name="Koonin E.V."/>
            <person name="Zdobnov E.M."/>
            <person name="Grigoriev I.V."/>
            <person name="Lynch M."/>
            <person name="Boore J.L."/>
        </authorList>
    </citation>
    <scope>NUCLEOTIDE SEQUENCE [LARGE SCALE GENOMIC DNA]</scope>
</reference>
<dbReference type="InterPro" id="IPR001849">
    <property type="entry name" value="PH_domain"/>
</dbReference>
<keyword evidence="4" id="KW-1185">Reference proteome</keyword>
<evidence type="ECO:0000256" key="1">
    <source>
        <dbReference type="SAM" id="MobiDB-lite"/>
    </source>
</evidence>
<gene>
    <name evidence="3" type="ORF">DAPPUDRAFT_102446</name>
</gene>
<feature type="region of interest" description="Disordered" evidence="1">
    <location>
        <begin position="111"/>
        <end position="158"/>
    </location>
</feature>
<proteinExistence type="predicted"/>